<name>A0ABW3ZED8_9RHOB</name>
<reference evidence="7" key="1">
    <citation type="journal article" date="2019" name="Int. J. Syst. Evol. Microbiol.">
        <title>The Global Catalogue of Microorganisms (GCM) 10K type strain sequencing project: providing services to taxonomists for standard genome sequencing and annotation.</title>
        <authorList>
            <consortium name="The Broad Institute Genomics Platform"/>
            <consortium name="The Broad Institute Genome Sequencing Center for Infectious Disease"/>
            <person name="Wu L."/>
            <person name="Ma J."/>
        </authorList>
    </citation>
    <scope>NUCLEOTIDE SEQUENCE [LARGE SCALE GENOMIC DNA]</scope>
    <source>
        <strain evidence="7">CCUG 62953</strain>
    </source>
</reference>
<keyword evidence="4" id="KW-0233">DNA recombination</keyword>
<dbReference type="InterPro" id="IPR053876">
    <property type="entry name" value="Phage_int_M"/>
</dbReference>
<dbReference type="SUPFAM" id="SSF56349">
    <property type="entry name" value="DNA breaking-rejoining enzymes"/>
    <property type="match status" value="1"/>
</dbReference>
<dbReference type="InterPro" id="IPR011010">
    <property type="entry name" value="DNA_brk_join_enz"/>
</dbReference>
<dbReference type="InterPro" id="IPR038488">
    <property type="entry name" value="Integrase_DNA-bd_sf"/>
</dbReference>
<dbReference type="Pfam" id="PF13356">
    <property type="entry name" value="Arm-DNA-bind_3"/>
    <property type="match status" value="1"/>
</dbReference>
<dbReference type="Gene3D" id="1.10.443.10">
    <property type="entry name" value="Intergrase catalytic core"/>
    <property type="match status" value="1"/>
</dbReference>
<dbReference type="Proteomes" id="UP001597135">
    <property type="component" value="Unassembled WGS sequence"/>
</dbReference>
<dbReference type="PANTHER" id="PTHR30629">
    <property type="entry name" value="PROPHAGE INTEGRASE"/>
    <property type="match status" value="1"/>
</dbReference>
<proteinExistence type="inferred from homology"/>
<organism evidence="6 7">
    <name type="scientific">Litorisediminicola beolgyonensis</name>
    <dbReference type="NCBI Taxonomy" id="1173614"/>
    <lineage>
        <taxon>Bacteria</taxon>
        <taxon>Pseudomonadati</taxon>
        <taxon>Pseudomonadota</taxon>
        <taxon>Alphaproteobacteria</taxon>
        <taxon>Rhodobacterales</taxon>
        <taxon>Paracoccaceae</taxon>
        <taxon>Litorisediminicola</taxon>
    </lineage>
</organism>
<dbReference type="Pfam" id="PF22022">
    <property type="entry name" value="Phage_int_M"/>
    <property type="match status" value="1"/>
</dbReference>
<protein>
    <submittedName>
        <fullName evidence="6">Tyrosine-type recombinase/integrase</fullName>
    </submittedName>
</protein>
<dbReference type="InterPro" id="IPR050808">
    <property type="entry name" value="Phage_Integrase"/>
</dbReference>
<comment type="caution">
    <text evidence="6">The sequence shown here is derived from an EMBL/GenBank/DDBJ whole genome shotgun (WGS) entry which is preliminary data.</text>
</comment>
<dbReference type="InterPro" id="IPR025166">
    <property type="entry name" value="Integrase_DNA_bind_dom"/>
</dbReference>
<keyword evidence="2" id="KW-0229">DNA integration</keyword>
<dbReference type="InterPro" id="IPR010998">
    <property type="entry name" value="Integrase_recombinase_N"/>
</dbReference>
<dbReference type="CDD" id="cd00801">
    <property type="entry name" value="INT_P4_C"/>
    <property type="match status" value="1"/>
</dbReference>
<accession>A0ABW3ZED8</accession>
<dbReference type="InterPro" id="IPR013762">
    <property type="entry name" value="Integrase-like_cat_sf"/>
</dbReference>
<dbReference type="InterPro" id="IPR002104">
    <property type="entry name" value="Integrase_catalytic"/>
</dbReference>
<evidence type="ECO:0000256" key="2">
    <source>
        <dbReference type="ARBA" id="ARBA00022908"/>
    </source>
</evidence>
<keyword evidence="7" id="KW-1185">Reference proteome</keyword>
<dbReference type="EMBL" id="JBHTMU010000004">
    <property type="protein sequence ID" value="MFD1341483.1"/>
    <property type="molecule type" value="Genomic_DNA"/>
</dbReference>
<dbReference type="Gene3D" id="1.10.150.130">
    <property type="match status" value="1"/>
</dbReference>
<gene>
    <name evidence="6" type="ORF">ACFQ4E_03545</name>
</gene>
<evidence type="ECO:0000259" key="5">
    <source>
        <dbReference type="PROSITE" id="PS51898"/>
    </source>
</evidence>
<dbReference type="Pfam" id="PF00589">
    <property type="entry name" value="Phage_integrase"/>
    <property type="match status" value="1"/>
</dbReference>
<comment type="similarity">
    <text evidence="1">Belongs to the 'phage' integrase family.</text>
</comment>
<evidence type="ECO:0000256" key="1">
    <source>
        <dbReference type="ARBA" id="ARBA00008857"/>
    </source>
</evidence>
<dbReference type="RefSeq" id="WP_386801541.1">
    <property type="nucleotide sequence ID" value="NZ_JBHTMU010000004.1"/>
</dbReference>
<feature type="domain" description="Tyr recombinase" evidence="5">
    <location>
        <begin position="204"/>
        <end position="387"/>
    </location>
</feature>
<dbReference type="Gene3D" id="3.30.160.390">
    <property type="entry name" value="Integrase, DNA-binding domain"/>
    <property type="match status" value="1"/>
</dbReference>
<evidence type="ECO:0000313" key="6">
    <source>
        <dbReference type="EMBL" id="MFD1341483.1"/>
    </source>
</evidence>
<dbReference type="PROSITE" id="PS51898">
    <property type="entry name" value="TYR_RECOMBINASE"/>
    <property type="match status" value="1"/>
</dbReference>
<dbReference type="PANTHER" id="PTHR30629:SF2">
    <property type="entry name" value="PROPHAGE INTEGRASE INTS-RELATED"/>
    <property type="match status" value="1"/>
</dbReference>
<evidence type="ECO:0000313" key="7">
    <source>
        <dbReference type="Proteomes" id="UP001597135"/>
    </source>
</evidence>
<evidence type="ECO:0000256" key="3">
    <source>
        <dbReference type="ARBA" id="ARBA00023125"/>
    </source>
</evidence>
<evidence type="ECO:0000256" key="4">
    <source>
        <dbReference type="ARBA" id="ARBA00023172"/>
    </source>
</evidence>
<keyword evidence="3" id="KW-0238">DNA-binding</keyword>
<sequence>MVMLSDAKIRAIKPRAKPFKQSDFDGLYLLINPNGSKLWRFKYRWQGKEKLLALGRYPEITLFEARTLRDEARRLIATGEDPAELKKAQKRKQASEQNDTYRNLSEALLEKKRREGRAAATLTKAAWFHRLLCADLGHLPIASITAQDVLIPLRKVEQRGNYETAVRMRSAAGAVFRYAIALGKAENDPTFGLKDALVRPKTTHRAAVTDPDQLGALCRAISGFSGQPTTRLALQLLALTALRPGELRMAEWAEVDIGEATWTIPEARAKMRRPHIVPLSEQAIALLEELRKLTGYGRFLFPSVRSSKRVMSDNTLNAALRRLGYSKEEMTAHGFRATFSTLANESGLWHPDAIERALAHVEKSEVRRAYARGQHWDERVRLAQWWADSLDKLAQDRDPHAR</sequence>